<accession>A0A117IAP8</accession>
<feature type="compositionally biased region" description="Low complexity" evidence="1">
    <location>
        <begin position="663"/>
        <end position="684"/>
    </location>
</feature>
<keyword evidence="3" id="KW-1185">Reference proteome</keyword>
<dbReference type="Proteomes" id="UP000069443">
    <property type="component" value="Unassembled WGS sequence"/>
</dbReference>
<feature type="compositionally biased region" description="Low complexity" evidence="1">
    <location>
        <begin position="435"/>
        <end position="468"/>
    </location>
</feature>
<feature type="compositionally biased region" description="Gly residues" evidence="1">
    <location>
        <begin position="364"/>
        <end position="396"/>
    </location>
</feature>
<proteinExistence type="predicted"/>
<dbReference type="OrthoDB" id="4628358at2"/>
<evidence type="ECO:0000313" key="3">
    <source>
        <dbReference type="Proteomes" id="UP000069443"/>
    </source>
</evidence>
<dbReference type="AlphaFoldDB" id="A0A117IAP8"/>
<feature type="region of interest" description="Disordered" evidence="1">
    <location>
        <begin position="570"/>
        <end position="701"/>
    </location>
</feature>
<reference evidence="3" key="1">
    <citation type="journal article" date="2016" name="Genome Announc.">
        <title>Draft Genome Sequences of Five Rapidly Growing Mycobacterium Species, M. thermoresistibile, M. fortuitum subsp. acetamidolyticum, M. canariasense, M. brisbanense, and M. novocastrense.</title>
        <authorList>
            <person name="Katahira K."/>
            <person name="Ogura Y."/>
            <person name="Gotoh Y."/>
            <person name="Hayashi T."/>
        </authorList>
    </citation>
    <scope>NUCLEOTIDE SEQUENCE [LARGE SCALE GENOMIC DNA]</scope>
    <source>
        <strain evidence="3">JCM15298</strain>
    </source>
</reference>
<organism evidence="2 3">
    <name type="scientific">Mycolicibacterium canariasense</name>
    <name type="common">Mycobacterium canariasense</name>
    <dbReference type="NCBI Taxonomy" id="228230"/>
    <lineage>
        <taxon>Bacteria</taxon>
        <taxon>Bacillati</taxon>
        <taxon>Actinomycetota</taxon>
        <taxon>Actinomycetes</taxon>
        <taxon>Mycobacteriales</taxon>
        <taxon>Mycobacteriaceae</taxon>
        <taxon>Mycolicibacterium</taxon>
    </lineage>
</organism>
<evidence type="ECO:0000313" key="2">
    <source>
        <dbReference type="EMBL" id="GAS96767.1"/>
    </source>
</evidence>
<name>A0A117IAP8_MYCCR</name>
<evidence type="ECO:0000256" key="1">
    <source>
        <dbReference type="SAM" id="MobiDB-lite"/>
    </source>
</evidence>
<comment type="caution">
    <text evidence="2">The sequence shown here is derived from an EMBL/GenBank/DDBJ whole genome shotgun (WGS) entry which is preliminary data.</text>
</comment>
<feature type="compositionally biased region" description="Basic and acidic residues" evidence="1">
    <location>
        <begin position="398"/>
        <end position="432"/>
    </location>
</feature>
<protein>
    <submittedName>
        <fullName evidence="2">Uncharacterized protein</fullName>
    </submittedName>
</protein>
<feature type="region of interest" description="Disordered" evidence="1">
    <location>
        <begin position="299"/>
        <end position="536"/>
    </location>
</feature>
<feature type="compositionally biased region" description="Basic and acidic residues" evidence="1">
    <location>
        <begin position="342"/>
        <end position="352"/>
    </location>
</feature>
<gene>
    <name evidence="2" type="ORF">RMCC_3733</name>
</gene>
<dbReference type="RefSeq" id="WP_062657747.1">
    <property type="nucleotide sequence ID" value="NZ_BCSY01000058.1"/>
</dbReference>
<dbReference type="EMBL" id="BCSY01000058">
    <property type="protein sequence ID" value="GAS96767.1"/>
    <property type="molecule type" value="Genomic_DNA"/>
</dbReference>
<reference evidence="3" key="2">
    <citation type="submission" date="2016-02" db="EMBL/GenBank/DDBJ databases">
        <title>Draft genome sequence of five rapidly growing Mycobacterium species.</title>
        <authorList>
            <person name="Katahira K."/>
            <person name="Gotou Y."/>
            <person name="Iida K."/>
            <person name="Ogura Y."/>
            <person name="Hayashi T."/>
        </authorList>
    </citation>
    <scope>NUCLEOTIDE SEQUENCE [LARGE SCALE GENOMIC DNA]</scope>
    <source>
        <strain evidence="3">JCM15298</strain>
    </source>
</reference>
<feature type="compositionally biased region" description="Low complexity" evidence="1">
    <location>
        <begin position="317"/>
        <end position="341"/>
    </location>
</feature>
<sequence length="701" mass="69413">MNAAGLPPDQLKNLSNHPVKGIPGLLKSQWDTGSRLTSGLAGAANLSPKLVSAARFVPVLGSVAAIGMAASDFANGDYIGGTLNAIGAIPGPVGWVSLGAGFLWDAFGDESIEMWAKPDGTVTFMLPGAGQDISGVVETDVALTAAQRDLYSFQDGPTGTVWNSNPPNPLALNTPAVAEAARTWLTGLSELFSKVETAMQSSGEPYFEQYRARLAPHLATMADLTPACQALITQLGEVDGATAAAYSAVLEANRNLRVQLSEGGELTDAGPATALTSTLAAAATAITAANGRIAGAFPAASPPMTPSAAARADKSLTTPAPAPATLAPAAGPGAGTPAKPAETAKKPTDDLSKLLNSLGQQKPLGGGSPLGGGGNPLGGMGGGSPLGGGNPMGNGQGRKLDGGEGRKLDDKADRKLDDKERKPLEEKSDRKLSTAGGPANSVAAAPAPAGAPAGTPAVKPEAAAAKPGSPTKPNTEVDVKGEKTDFKDPKLAKMAQLLASATPQQPMSLSDAAAASGLTPPVPHADPGRQVQPVDAKPGDILVADGKQFMLLGEGRFYDLQDFKTVGASELPQDAGSRGGYFSLNDPRDPSGGGAPVSPPAGGVPHDVPGGQPPAATVDASPTVAGAPDPVDNPEAQSAPPAGSGVLPAVPPTGGVPSGGTPGVPAAGNGNGPANAGATATGNGIPEPSSRTTALDPSAVK</sequence>
<feature type="compositionally biased region" description="Basic and acidic residues" evidence="1">
    <location>
        <begin position="475"/>
        <end position="491"/>
    </location>
</feature>
<feature type="compositionally biased region" description="Polar residues" evidence="1">
    <location>
        <begin position="499"/>
        <end position="508"/>
    </location>
</feature>